<organism evidence="2">
    <name type="scientific">uncultured Eubacteriales bacterium</name>
    <dbReference type="NCBI Taxonomy" id="172733"/>
    <lineage>
        <taxon>Bacteria</taxon>
        <taxon>Bacillati</taxon>
        <taxon>Bacillota</taxon>
        <taxon>Clostridia</taxon>
        <taxon>Eubacteriales</taxon>
        <taxon>environmental samples</taxon>
    </lineage>
</organism>
<name>A0A212JWA3_9FIRM</name>
<sequence>MRYVMTTLTSLPNIGPVVAENLHRVGIETPEQLKAVGAQGAWLRIRLQVDEGACLHQLEALEGAVLGIPKKELPLERRAELKAFFKKY</sequence>
<feature type="domain" description="TfoX C-terminal" evidence="1">
    <location>
        <begin position="6"/>
        <end position="83"/>
    </location>
</feature>
<protein>
    <recommendedName>
        <fullName evidence="1">TfoX C-terminal domain-containing protein</fullName>
    </recommendedName>
</protein>
<accession>A0A212JWA3</accession>
<evidence type="ECO:0000313" key="2">
    <source>
        <dbReference type="EMBL" id="SBW03719.1"/>
    </source>
</evidence>
<dbReference type="PANTHER" id="PTHR36121">
    <property type="entry name" value="PROTEIN SXY"/>
    <property type="match status" value="1"/>
</dbReference>
<dbReference type="AlphaFoldDB" id="A0A212JWA3"/>
<dbReference type="EMBL" id="FLUN01000001">
    <property type="protein sequence ID" value="SBW03719.1"/>
    <property type="molecule type" value="Genomic_DNA"/>
</dbReference>
<dbReference type="Gene3D" id="1.10.150.20">
    <property type="entry name" value="5' to 3' exonuclease, C-terminal subdomain"/>
    <property type="match status" value="1"/>
</dbReference>
<reference evidence="2" key="1">
    <citation type="submission" date="2016-04" db="EMBL/GenBank/DDBJ databases">
        <authorList>
            <person name="Evans L.H."/>
            <person name="Alamgir A."/>
            <person name="Owens N."/>
            <person name="Weber N.D."/>
            <person name="Virtaneva K."/>
            <person name="Barbian K."/>
            <person name="Babar A."/>
            <person name="Rosenke K."/>
        </authorList>
    </citation>
    <scope>NUCLEOTIDE SEQUENCE</scope>
    <source>
        <strain evidence="2">86</strain>
    </source>
</reference>
<evidence type="ECO:0000259" key="1">
    <source>
        <dbReference type="Pfam" id="PF04994"/>
    </source>
</evidence>
<proteinExistence type="predicted"/>
<dbReference type="Pfam" id="PF04994">
    <property type="entry name" value="TfoX_C"/>
    <property type="match status" value="1"/>
</dbReference>
<dbReference type="InterPro" id="IPR047525">
    <property type="entry name" value="TfoX-like"/>
</dbReference>
<gene>
    <name evidence="2" type="ORF">KL86CLO1_11815</name>
</gene>
<dbReference type="InterPro" id="IPR007077">
    <property type="entry name" value="TfoX_C"/>
</dbReference>
<dbReference type="PANTHER" id="PTHR36121:SF1">
    <property type="entry name" value="PROTEIN SXY"/>
    <property type="match status" value="1"/>
</dbReference>